<keyword evidence="11" id="KW-1185">Reference proteome</keyword>
<dbReference type="Pfam" id="PF01850">
    <property type="entry name" value="PIN"/>
    <property type="match status" value="1"/>
</dbReference>
<evidence type="ECO:0000256" key="8">
    <source>
        <dbReference type="HAMAP-Rule" id="MF_00265"/>
    </source>
</evidence>
<dbReference type="RefSeq" id="WP_120130900.1">
    <property type="nucleotide sequence ID" value="NZ_RAHH01000001.1"/>
</dbReference>
<evidence type="ECO:0000256" key="7">
    <source>
        <dbReference type="ARBA" id="ARBA00038093"/>
    </source>
</evidence>
<keyword evidence="3 8" id="KW-0540">Nuclease</keyword>
<comment type="caution">
    <text evidence="10">The sequence shown here is derived from an EMBL/GenBank/DDBJ whole genome shotgun (WGS) entry which is preliminary data.</text>
</comment>
<evidence type="ECO:0000313" key="11">
    <source>
        <dbReference type="Proteomes" id="UP000284908"/>
    </source>
</evidence>
<feature type="binding site" evidence="8">
    <location>
        <position position="98"/>
    </location>
    <ligand>
        <name>Mg(2+)</name>
        <dbReference type="ChEBI" id="CHEBI:18420"/>
    </ligand>
</feature>
<proteinExistence type="inferred from homology"/>
<dbReference type="EMBL" id="RAHH01000001">
    <property type="protein sequence ID" value="RJT47527.1"/>
    <property type="molecule type" value="Genomic_DNA"/>
</dbReference>
<dbReference type="GO" id="GO:0090729">
    <property type="term" value="F:toxin activity"/>
    <property type="evidence" value="ECO:0007669"/>
    <property type="project" value="UniProtKB-KW"/>
</dbReference>
<dbReference type="PANTHER" id="PTHR33653">
    <property type="entry name" value="RIBONUCLEASE VAPC2"/>
    <property type="match status" value="1"/>
</dbReference>
<keyword evidence="5 8" id="KW-0378">Hydrolase</keyword>
<comment type="cofactor">
    <cofactor evidence="1 8">
        <name>Mg(2+)</name>
        <dbReference type="ChEBI" id="CHEBI:18420"/>
    </cofactor>
</comment>
<keyword evidence="2 8" id="KW-1277">Toxin-antitoxin system</keyword>
<evidence type="ECO:0000256" key="6">
    <source>
        <dbReference type="ARBA" id="ARBA00022842"/>
    </source>
</evidence>
<evidence type="ECO:0000256" key="4">
    <source>
        <dbReference type="ARBA" id="ARBA00022723"/>
    </source>
</evidence>
<reference evidence="10 11" key="1">
    <citation type="submission" date="2018-09" db="EMBL/GenBank/DDBJ databases">
        <authorList>
            <person name="Le Fleche-Mateos A."/>
        </authorList>
    </citation>
    <scope>NUCLEOTIDE SEQUENCE [LARGE SCALE GENOMIC DNA]</scope>
    <source>
        <strain evidence="10 11">DSM 27399</strain>
    </source>
</reference>
<dbReference type="InterPro" id="IPR050556">
    <property type="entry name" value="Type_II_TA_system_RNase"/>
</dbReference>
<dbReference type="InterPro" id="IPR022907">
    <property type="entry name" value="VapC_family"/>
</dbReference>
<accession>A0A419NFE2</accession>
<keyword evidence="6 8" id="KW-0460">Magnesium</keyword>
<dbReference type="EC" id="3.1.-.-" evidence="8"/>
<dbReference type="InterPro" id="IPR029060">
    <property type="entry name" value="PIN-like_dom_sf"/>
</dbReference>
<feature type="binding site" evidence="8">
    <location>
        <position position="7"/>
    </location>
    <ligand>
        <name>Mg(2+)</name>
        <dbReference type="ChEBI" id="CHEBI:18420"/>
    </ligand>
</feature>
<organism evidence="10 11">
    <name type="scientific">Rahnella woolbedingensis</name>
    <dbReference type="NCBI Taxonomy" id="1510574"/>
    <lineage>
        <taxon>Bacteria</taxon>
        <taxon>Pseudomonadati</taxon>
        <taxon>Pseudomonadota</taxon>
        <taxon>Gammaproteobacteria</taxon>
        <taxon>Enterobacterales</taxon>
        <taxon>Yersiniaceae</taxon>
        <taxon>Rahnella</taxon>
    </lineage>
</organism>
<dbReference type="AlphaFoldDB" id="A0A419NFE2"/>
<gene>
    <name evidence="8" type="primary">vapC</name>
    <name evidence="10" type="ORF">D6C13_00515</name>
</gene>
<dbReference type="SUPFAM" id="SSF88723">
    <property type="entry name" value="PIN domain-like"/>
    <property type="match status" value="1"/>
</dbReference>
<evidence type="ECO:0000259" key="9">
    <source>
        <dbReference type="Pfam" id="PF01850"/>
    </source>
</evidence>
<evidence type="ECO:0000313" key="10">
    <source>
        <dbReference type="EMBL" id="RJT47527.1"/>
    </source>
</evidence>
<comment type="function">
    <text evidence="8">Toxic component of a toxin-antitoxin (TA) system. An RNase.</text>
</comment>
<evidence type="ECO:0000256" key="3">
    <source>
        <dbReference type="ARBA" id="ARBA00022722"/>
    </source>
</evidence>
<name>A0A419NFE2_9GAMM</name>
<keyword evidence="8" id="KW-0800">Toxin</keyword>
<dbReference type="PANTHER" id="PTHR33653:SF1">
    <property type="entry name" value="RIBONUCLEASE VAPC2"/>
    <property type="match status" value="1"/>
</dbReference>
<evidence type="ECO:0000256" key="2">
    <source>
        <dbReference type="ARBA" id="ARBA00022649"/>
    </source>
</evidence>
<dbReference type="HAMAP" id="MF_00265">
    <property type="entry name" value="VapC_Nob1"/>
    <property type="match status" value="1"/>
</dbReference>
<evidence type="ECO:0000256" key="5">
    <source>
        <dbReference type="ARBA" id="ARBA00022801"/>
    </source>
</evidence>
<evidence type="ECO:0000256" key="1">
    <source>
        <dbReference type="ARBA" id="ARBA00001946"/>
    </source>
</evidence>
<protein>
    <recommendedName>
        <fullName evidence="8">Ribonuclease VapC</fullName>
        <shortName evidence="8">RNase VapC</shortName>
        <ecNumber evidence="8">3.1.-.-</ecNumber>
    </recommendedName>
    <alternativeName>
        <fullName evidence="8">Toxin VapC</fullName>
    </alternativeName>
</protein>
<dbReference type="GO" id="GO:0004540">
    <property type="term" value="F:RNA nuclease activity"/>
    <property type="evidence" value="ECO:0007669"/>
    <property type="project" value="InterPro"/>
</dbReference>
<feature type="domain" description="PIN" evidence="9">
    <location>
        <begin position="4"/>
        <end position="125"/>
    </location>
</feature>
<dbReference type="OrthoDB" id="9796690at2"/>
<comment type="similarity">
    <text evidence="7 8">Belongs to the PINc/VapC protein family.</text>
</comment>
<dbReference type="GO" id="GO:0016787">
    <property type="term" value="F:hydrolase activity"/>
    <property type="evidence" value="ECO:0007669"/>
    <property type="project" value="UniProtKB-KW"/>
</dbReference>
<dbReference type="InterPro" id="IPR002716">
    <property type="entry name" value="PIN_dom"/>
</dbReference>
<dbReference type="GO" id="GO:0000287">
    <property type="term" value="F:magnesium ion binding"/>
    <property type="evidence" value="ECO:0007669"/>
    <property type="project" value="UniProtKB-UniRule"/>
</dbReference>
<keyword evidence="4 8" id="KW-0479">Metal-binding</keyword>
<dbReference type="Gene3D" id="3.40.50.1010">
    <property type="entry name" value="5'-nuclease"/>
    <property type="match status" value="1"/>
</dbReference>
<sequence>MLTYLLDTNIVIYILKRRPMSVLAKFNQHADQLAISMITYAELLHGIAKSSSPTKNKLAVEEFVSHLRIVDYDQKAAAHYGHIRACLEKCGNLIGVNDIHIAAQARSAGMVMVTNNMHEFTRVDGLLTENWVGPSLTAL</sequence>
<dbReference type="Proteomes" id="UP000284908">
    <property type="component" value="Unassembled WGS sequence"/>
</dbReference>